<evidence type="ECO:0000256" key="1">
    <source>
        <dbReference type="RuleBase" id="RU364082"/>
    </source>
</evidence>
<feature type="domain" description="NAD-dependent epimerase/dehydratase" evidence="2">
    <location>
        <begin position="3"/>
        <end position="201"/>
    </location>
</feature>
<dbReference type="PANTHER" id="PTHR10491:SF4">
    <property type="entry name" value="METHIONINE ADENOSYLTRANSFERASE 2 SUBUNIT BETA"/>
    <property type="match status" value="1"/>
</dbReference>
<gene>
    <name evidence="3" type="ORF">FVO59_01220</name>
</gene>
<dbReference type="InterPro" id="IPR005913">
    <property type="entry name" value="dTDP_dehydrorham_reduct"/>
</dbReference>
<dbReference type="Proteomes" id="UP000515708">
    <property type="component" value="Chromosome"/>
</dbReference>
<evidence type="ECO:0000313" key="3">
    <source>
        <dbReference type="EMBL" id="QMU95969.1"/>
    </source>
</evidence>
<organism evidence="3 4">
    <name type="scientific">Microbacterium esteraromaticum</name>
    <dbReference type="NCBI Taxonomy" id="57043"/>
    <lineage>
        <taxon>Bacteria</taxon>
        <taxon>Bacillati</taxon>
        <taxon>Actinomycetota</taxon>
        <taxon>Actinomycetes</taxon>
        <taxon>Micrococcales</taxon>
        <taxon>Microbacteriaceae</taxon>
        <taxon>Microbacterium</taxon>
    </lineage>
</organism>
<dbReference type="SUPFAM" id="SSF51735">
    <property type="entry name" value="NAD(P)-binding Rossmann-fold domains"/>
    <property type="match status" value="1"/>
</dbReference>
<dbReference type="CDD" id="cd08946">
    <property type="entry name" value="SDR_e"/>
    <property type="match status" value="1"/>
</dbReference>
<proteinExistence type="inferred from homology"/>
<name>A0A7D8AHN5_9MICO</name>
<dbReference type="GO" id="GO:0008831">
    <property type="term" value="F:dTDP-4-dehydrorhamnose reductase activity"/>
    <property type="evidence" value="ECO:0007669"/>
    <property type="project" value="UniProtKB-EC"/>
</dbReference>
<comment type="pathway">
    <text evidence="1">Carbohydrate biosynthesis; dTDP-L-rhamnose biosynthesis.</text>
</comment>
<dbReference type="Pfam" id="PF01370">
    <property type="entry name" value="Epimerase"/>
    <property type="match status" value="1"/>
</dbReference>
<protein>
    <recommendedName>
        <fullName evidence="1">dTDP-4-dehydrorhamnose reductase</fullName>
        <ecNumber evidence="1">1.1.1.133</ecNumber>
    </recommendedName>
</protein>
<keyword evidence="1" id="KW-0521">NADP</keyword>
<dbReference type="EMBL" id="CP043732">
    <property type="protein sequence ID" value="QMU95969.1"/>
    <property type="molecule type" value="Genomic_DNA"/>
</dbReference>
<dbReference type="RefSeq" id="WP_182253856.1">
    <property type="nucleotide sequence ID" value="NZ_CP043732.1"/>
</dbReference>
<dbReference type="Gene3D" id="3.40.50.720">
    <property type="entry name" value="NAD(P)-binding Rossmann-like Domain"/>
    <property type="match status" value="1"/>
</dbReference>
<evidence type="ECO:0000259" key="2">
    <source>
        <dbReference type="Pfam" id="PF01370"/>
    </source>
</evidence>
<accession>A0A7D8AHN5</accession>
<evidence type="ECO:0000313" key="4">
    <source>
        <dbReference type="Proteomes" id="UP000515708"/>
    </source>
</evidence>
<reference evidence="3 4" key="1">
    <citation type="journal article" date="2020" name="Front. Microbiol.">
        <title>Design of Bacterial Strain-Specific qPCR Assays Using NGS Data and Publicly Available Resources and Its Application to Track Biocontrol Strains.</title>
        <authorList>
            <person name="Hernandez I."/>
            <person name="Sant C."/>
            <person name="Martinez R."/>
            <person name="Fernandez C."/>
        </authorList>
    </citation>
    <scope>NUCLEOTIDE SEQUENCE [LARGE SCALE GENOMIC DNA]</scope>
    <source>
        <strain evidence="3 4">B24</strain>
    </source>
</reference>
<dbReference type="InterPro" id="IPR036291">
    <property type="entry name" value="NAD(P)-bd_dom_sf"/>
</dbReference>
<keyword evidence="1" id="KW-0560">Oxidoreductase</keyword>
<dbReference type="PANTHER" id="PTHR10491">
    <property type="entry name" value="DTDP-4-DEHYDRORHAMNOSE REDUCTASE"/>
    <property type="match status" value="1"/>
</dbReference>
<sequence>MKALVTGRRGFIGTALQHRLEELGWEVVGLEHDDARVDIRDAELVRSVIAHAAPDVVFHLAGVSGPMLLTDDPGAVVDINCVGTLNVIRAAADSGVARLIYGASVAAYATEGVGEPLADSVYGLTKKFGEMLADFYRATTPMQISSVRIGSTYGEGRETFNPLHEMVRQAVHGEPIRCNENQREPIVWVRDCAQLLAALATVEHLQPTYDAVTELPTHRQIAETIAAQLGGETETFGGEEVWYPRGFRLLGDAAGSLIGQPMRLPEAIIRIAGLVPEPSAATK</sequence>
<dbReference type="EC" id="1.1.1.133" evidence="1"/>
<dbReference type="AlphaFoldDB" id="A0A7D8AHN5"/>
<comment type="similarity">
    <text evidence="1">Belongs to the dTDP-4-dehydrorhamnose reductase family.</text>
</comment>
<dbReference type="InterPro" id="IPR001509">
    <property type="entry name" value="Epimerase_deHydtase"/>
</dbReference>
<comment type="function">
    <text evidence="1">Catalyzes the reduction of dTDP-6-deoxy-L-lyxo-4-hexulose to yield dTDP-L-rhamnose.</text>
</comment>